<keyword evidence="4" id="KW-0235">DNA replication</keyword>
<evidence type="ECO:0000256" key="16">
    <source>
        <dbReference type="ARBA" id="ARBA00034617"/>
    </source>
</evidence>
<dbReference type="PROSITE" id="PS00690">
    <property type="entry name" value="DEAH_ATP_HELICASE"/>
    <property type="match status" value="1"/>
</dbReference>
<dbReference type="eggNOG" id="KOG0351">
    <property type="taxonomic scope" value="Eukaryota"/>
</dbReference>
<dbReference type="InterPro" id="IPR036388">
    <property type="entry name" value="WH-like_DNA-bd_sf"/>
</dbReference>
<dbReference type="OrthoDB" id="10261556at2759"/>
<evidence type="ECO:0000256" key="13">
    <source>
        <dbReference type="ARBA" id="ARBA00023204"/>
    </source>
</evidence>
<evidence type="ECO:0000256" key="7">
    <source>
        <dbReference type="ARBA" id="ARBA00022763"/>
    </source>
</evidence>
<dbReference type="PROSITE" id="PS51194">
    <property type="entry name" value="HELICASE_CTER"/>
    <property type="match status" value="1"/>
</dbReference>
<dbReference type="NCBIfam" id="TIGR00614">
    <property type="entry name" value="recQ_fam"/>
    <property type="match status" value="1"/>
</dbReference>
<dbReference type="Gene3D" id="1.10.150.80">
    <property type="entry name" value="HRDC domain"/>
    <property type="match status" value="1"/>
</dbReference>
<dbReference type="Gene3D" id="1.10.10.10">
    <property type="entry name" value="Winged helix-like DNA-binding domain superfamily/Winged helix DNA-binding domain"/>
    <property type="match status" value="1"/>
</dbReference>
<dbReference type="GO" id="GO:0016787">
    <property type="term" value="F:hydrolase activity"/>
    <property type="evidence" value="ECO:0007669"/>
    <property type="project" value="UniProtKB-KW"/>
</dbReference>
<dbReference type="InterPro" id="IPR011545">
    <property type="entry name" value="DEAD/DEAH_box_helicase_dom"/>
</dbReference>
<evidence type="ECO:0000256" key="2">
    <source>
        <dbReference type="ARBA" id="ARBA00004123"/>
    </source>
</evidence>
<dbReference type="Pfam" id="PF16124">
    <property type="entry name" value="RecQ_Zn_bind"/>
    <property type="match status" value="1"/>
</dbReference>
<dbReference type="GO" id="GO:0005737">
    <property type="term" value="C:cytoplasm"/>
    <property type="evidence" value="ECO:0007669"/>
    <property type="project" value="TreeGrafter"/>
</dbReference>
<keyword evidence="25" id="KW-1185">Reference proteome</keyword>
<keyword evidence="11" id="KW-0067">ATP-binding</keyword>
<evidence type="ECO:0000256" key="14">
    <source>
        <dbReference type="ARBA" id="ARBA00023235"/>
    </source>
</evidence>
<dbReference type="GO" id="GO:0005634">
    <property type="term" value="C:nucleus"/>
    <property type="evidence" value="ECO:0007669"/>
    <property type="project" value="UniProtKB-SubCell"/>
</dbReference>
<feature type="compositionally biased region" description="Pro residues" evidence="20">
    <location>
        <begin position="427"/>
        <end position="436"/>
    </location>
</feature>
<keyword evidence="15" id="KW-0539">Nucleus</keyword>
<feature type="compositionally biased region" description="Acidic residues" evidence="20">
    <location>
        <begin position="1407"/>
        <end position="1424"/>
    </location>
</feature>
<dbReference type="Proteomes" id="UP000007304">
    <property type="component" value="Unassembled WGS sequence"/>
</dbReference>
<dbReference type="PROSITE" id="PS51192">
    <property type="entry name" value="HELICASE_ATP_BIND_1"/>
    <property type="match status" value="1"/>
</dbReference>
<dbReference type="InterPro" id="IPR018982">
    <property type="entry name" value="RQC_domain"/>
</dbReference>
<dbReference type="CDD" id="cd17920">
    <property type="entry name" value="DEXHc_RecQ"/>
    <property type="match status" value="1"/>
</dbReference>
<comment type="catalytic activity">
    <reaction evidence="16">
        <text>Couples ATP hydrolysis with the unwinding of duplex DNA by translocating in the 3'-5' direction.</text>
        <dbReference type="EC" id="5.6.2.4"/>
    </reaction>
</comment>
<feature type="domain" description="Helicase ATP-binding" evidence="22">
    <location>
        <begin position="839"/>
        <end position="1020"/>
    </location>
</feature>
<dbReference type="RefSeq" id="XP_009160590.1">
    <property type="nucleotide sequence ID" value="XM_009162342.1"/>
</dbReference>
<feature type="coiled-coil region" evidence="19">
    <location>
        <begin position="479"/>
        <end position="506"/>
    </location>
</feature>
<keyword evidence="7" id="KW-0227">DNA damage</keyword>
<dbReference type="CDD" id="cd18794">
    <property type="entry name" value="SF2_C_RecQ"/>
    <property type="match status" value="1"/>
</dbReference>
<dbReference type="GeneID" id="20312740"/>
<evidence type="ECO:0000256" key="10">
    <source>
        <dbReference type="ARBA" id="ARBA00022833"/>
    </source>
</evidence>
<dbReference type="Pfam" id="PF00570">
    <property type="entry name" value="HRDC"/>
    <property type="match status" value="1"/>
</dbReference>
<dbReference type="InterPro" id="IPR044876">
    <property type="entry name" value="HRDC_dom_sf"/>
</dbReference>
<evidence type="ECO:0000259" key="22">
    <source>
        <dbReference type="PROSITE" id="PS51192"/>
    </source>
</evidence>
<accession>H6CAG5</accession>
<evidence type="ECO:0000256" key="5">
    <source>
        <dbReference type="ARBA" id="ARBA00022723"/>
    </source>
</evidence>
<dbReference type="FunFam" id="3.40.50.300:FF:000340">
    <property type="entry name" value="Bloom syndrome, RecQ helicase"/>
    <property type="match status" value="1"/>
</dbReference>
<feature type="compositionally biased region" description="Polar residues" evidence="20">
    <location>
        <begin position="452"/>
        <end position="465"/>
    </location>
</feature>
<comment type="cofactor">
    <cofactor evidence="1">
        <name>Zn(2+)</name>
        <dbReference type="ChEBI" id="CHEBI:29105"/>
    </cofactor>
</comment>
<evidence type="ECO:0000256" key="8">
    <source>
        <dbReference type="ARBA" id="ARBA00022801"/>
    </source>
</evidence>
<dbReference type="InParanoid" id="H6CAG5"/>
<dbReference type="SUPFAM" id="SSF47819">
    <property type="entry name" value="HRDC-like"/>
    <property type="match status" value="1"/>
</dbReference>
<keyword evidence="19" id="KW-0175">Coiled coil</keyword>
<comment type="similarity">
    <text evidence="3">Belongs to the helicase family. RecQ subfamily.</text>
</comment>
<dbReference type="InterPro" id="IPR036390">
    <property type="entry name" value="WH_DNA-bd_sf"/>
</dbReference>
<dbReference type="SUPFAM" id="SSF46785">
    <property type="entry name" value="Winged helix' DNA-binding domain"/>
    <property type="match status" value="1"/>
</dbReference>
<dbReference type="STRING" id="858893.H6CAG5"/>
<dbReference type="GO" id="GO:0005524">
    <property type="term" value="F:ATP binding"/>
    <property type="evidence" value="ECO:0007669"/>
    <property type="project" value="UniProtKB-KW"/>
</dbReference>
<proteinExistence type="inferred from homology"/>
<keyword evidence="8" id="KW-0378">Hydrolase</keyword>
<dbReference type="SMART" id="SM00956">
    <property type="entry name" value="RQC"/>
    <property type="match status" value="1"/>
</dbReference>
<keyword evidence="13" id="KW-0234">DNA repair</keyword>
<feature type="compositionally biased region" description="Low complexity" evidence="20">
    <location>
        <begin position="1647"/>
        <end position="1669"/>
    </location>
</feature>
<evidence type="ECO:0000256" key="18">
    <source>
        <dbReference type="ARBA" id="ARBA00073450"/>
    </source>
</evidence>
<evidence type="ECO:0000256" key="4">
    <source>
        <dbReference type="ARBA" id="ARBA00022705"/>
    </source>
</evidence>
<dbReference type="GO" id="GO:0046872">
    <property type="term" value="F:metal ion binding"/>
    <property type="evidence" value="ECO:0007669"/>
    <property type="project" value="UniProtKB-KW"/>
</dbReference>
<dbReference type="InterPro" id="IPR027417">
    <property type="entry name" value="P-loop_NTPase"/>
</dbReference>
<feature type="region of interest" description="Disordered" evidence="20">
    <location>
        <begin position="673"/>
        <end position="695"/>
    </location>
</feature>
<keyword evidence="9" id="KW-0347">Helicase</keyword>
<gene>
    <name evidence="24" type="ORF">HMPREF1120_08101</name>
</gene>
<dbReference type="SUPFAM" id="SSF52540">
    <property type="entry name" value="P-loop containing nucleoside triphosphate hydrolases"/>
    <property type="match status" value="1"/>
</dbReference>
<feature type="region of interest" description="Disordered" evidence="20">
    <location>
        <begin position="1592"/>
        <end position="1681"/>
    </location>
</feature>
<protein>
    <recommendedName>
        <fullName evidence="18">RecQ-like DNA helicase BLM</fullName>
        <ecNumber evidence="17">5.6.2.4</ecNumber>
    </recommendedName>
</protein>
<dbReference type="HOGENOM" id="CLU_001103_16_4_1"/>
<feature type="compositionally biased region" description="Polar residues" evidence="20">
    <location>
        <begin position="1592"/>
        <end position="1602"/>
    </location>
</feature>
<evidence type="ECO:0000256" key="12">
    <source>
        <dbReference type="ARBA" id="ARBA00023125"/>
    </source>
</evidence>
<dbReference type="InterPro" id="IPR010997">
    <property type="entry name" value="HRDC-like_sf"/>
</dbReference>
<feature type="region of interest" description="Disordered" evidence="20">
    <location>
        <begin position="1537"/>
        <end position="1559"/>
    </location>
</feature>
<dbReference type="Pfam" id="PF00270">
    <property type="entry name" value="DEAD"/>
    <property type="match status" value="1"/>
</dbReference>
<organism evidence="24 25">
    <name type="scientific">Exophiala dermatitidis (strain ATCC 34100 / CBS 525.76 / NIH/UT8656)</name>
    <name type="common">Black yeast</name>
    <name type="synonym">Wangiella dermatitidis</name>
    <dbReference type="NCBI Taxonomy" id="858893"/>
    <lineage>
        <taxon>Eukaryota</taxon>
        <taxon>Fungi</taxon>
        <taxon>Dikarya</taxon>
        <taxon>Ascomycota</taxon>
        <taxon>Pezizomycotina</taxon>
        <taxon>Eurotiomycetes</taxon>
        <taxon>Chaetothyriomycetidae</taxon>
        <taxon>Chaetothyriales</taxon>
        <taxon>Herpotrichiellaceae</taxon>
        <taxon>Exophiala</taxon>
    </lineage>
</organism>
<keyword evidence="12" id="KW-0238">DNA-binding</keyword>
<reference evidence="24" key="1">
    <citation type="submission" date="2011-07" db="EMBL/GenBank/DDBJ databases">
        <title>The Genome Sequence of Exophiala (Wangiella) dermatitidis NIH/UT8656.</title>
        <authorList>
            <consortium name="The Broad Institute Genome Sequencing Platform"/>
            <person name="Cuomo C."/>
            <person name="Wang Z."/>
            <person name="Hunicke-Smith S."/>
            <person name="Szanislo P.J."/>
            <person name="Earl A."/>
            <person name="Young S.K."/>
            <person name="Zeng Q."/>
            <person name="Gargeya S."/>
            <person name="Fitzgerald M."/>
            <person name="Haas B."/>
            <person name="Abouelleil A."/>
            <person name="Alvarado L."/>
            <person name="Arachchi H.M."/>
            <person name="Berlin A."/>
            <person name="Brown A."/>
            <person name="Chapman S.B."/>
            <person name="Chen Z."/>
            <person name="Dunbar C."/>
            <person name="Freedman E."/>
            <person name="Gearin G."/>
            <person name="Gellesch M."/>
            <person name="Goldberg J."/>
            <person name="Griggs A."/>
            <person name="Gujja S."/>
            <person name="Heiman D."/>
            <person name="Howarth C."/>
            <person name="Larson L."/>
            <person name="Lui A."/>
            <person name="MacDonald P.J.P."/>
            <person name="Montmayeur A."/>
            <person name="Murphy C."/>
            <person name="Neiman D."/>
            <person name="Pearson M."/>
            <person name="Priest M."/>
            <person name="Roberts A."/>
            <person name="Saif S."/>
            <person name="Shea T."/>
            <person name="Shenoy N."/>
            <person name="Sisk P."/>
            <person name="Stolte C."/>
            <person name="Sykes S."/>
            <person name="Wortman J."/>
            <person name="Nusbaum C."/>
            <person name="Birren B."/>
        </authorList>
    </citation>
    <scope>NUCLEOTIDE SEQUENCE</scope>
    <source>
        <strain evidence="24">NIH/UT8656</strain>
    </source>
</reference>
<dbReference type="FunFam" id="3.40.50.300:FF:000537">
    <property type="entry name" value="Bloom syndrome RecQ-like helicase"/>
    <property type="match status" value="1"/>
</dbReference>
<feature type="region of interest" description="Disordered" evidence="20">
    <location>
        <begin position="143"/>
        <end position="196"/>
    </location>
</feature>
<evidence type="ECO:0000313" key="25">
    <source>
        <dbReference type="Proteomes" id="UP000007304"/>
    </source>
</evidence>
<evidence type="ECO:0000259" key="23">
    <source>
        <dbReference type="PROSITE" id="PS51194"/>
    </source>
</evidence>
<feature type="region of interest" description="Disordered" evidence="20">
    <location>
        <begin position="1347"/>
        <end position="1447"/>
    </location>
</feature>
<dbReference type="GO" id="GO:0000724">
    <property type="term" value="P:double-strand break repair via homologous recombination"/>
    <property type="evidence" value="ECO:0007669"/>
    <property type="project" value="TreeGrafter"/>
</dbReference>
<dbReference type="EC" id="5.6.2.4" evidence="17"/>
<evidence type="ECO:0000256" key="20">
    <source>
        <dbReference type="SAM" id="MobiDB-lite"/>
    </source>
</evidence>
<dbReference type="PANTHER" id="PTHR13710:SF153">
    <property type="entry name" value="RECQ-LIKE DNA HELICASE BLM"/>
    <property type="match status" value="1"/>
</dbReference>
<feature type="compositionally biased region" description="Polar residues" evidence="20">
    <location>
        <begin position="765"/>
        <end position="774"/>
    </location>
</feature>
<dbReference type="GO" id="GO:0009378">
    <property type="term" value="F:four-way junction helicase activity"/>
    <property type="evidence" value="ECO:0007669"/>
    <property type="project" value="TreeGrafter"/>
</dbReference>
<dbReference type="GO" id="GO:0003677">
    <property type="term" value="F:DNA binding"/>
    <property type="evidence" value="ECO:0007669"/>
    <property type="project" value="UniProtKB-KW"/>
</dbReference>
<evidence type="ECO:0000256" key="19">
    <source>
        <dbReference type="SAM" id="Coils"/>
    </source>
</evidence>
<dbReference type="Pfam" id="PF00271">
    <property type="entry name" value="Helicase_C"/>
    <property type="match status" value="1"/>
</dbReference>
<dbReference type="SMART" id="SM00490">
    <property type="entry name" value="HELICc"/>
    <property type="match status" value="1"/>
</dbReference>
<sequence>MCFARELADITGRCQQLVSTLYLRYASLDQRRVKRIWSRESNVQTAEAKQLRPPPHGTGHTPIPFPRNSTEARCAVPMTKNNLSRSLAWLLQNPHSFGSLTHISAVPDAVVGEENEDVPTDAEMARLQLAPQIPPRTKLLSQLNHANGLPTPDPSRASEVREQTPKSARRNRPGNADARSVVRPRSPTTTFDDIKFDDSNDIFDIDDIDITGEDLTTSSFDEFGPPTRLWREDSASRVEPLPKKKGKKRKSEEFQEDLFSPRSARSTKKRIDKATPRSEYPLRGSQNRILEEGDVGTSTVSSPSKSCRTKKAVKEQNTVPDIDLGDIPEDPGSPPIVHLATDRPTAHKPSQGGRSQRLRNVVPDSDEEDQVFLELHSNPNPPAGRNLKLRDTHSQNAVGSQGSGRRPGDSALSPPKRLTQSSTVSPKRPPPLPSPAVLPAKPTPRHDEPLKSSCSSTDLSGPLSQDQKQIVSSFVLKGREQCQALLERLENSKKVVNREIMEAMCEHNFAPEPLKQQKKTIDAKITATAQLLEEHTVISKLRDQRMQMLQQRDELEEAGHEIDPDDPTNVLVLLCMDINRIKHEIEAREAVVFSLLQQAGVSTPNCGPTETTWQRTSVNSLEEVSEQQILVASTPKVPQHISPHSRDYTYQPTQSVVQTPFTKRSESLRIDAHAPSPVMSPGYSPRRSKQSAMPPPRVIQVEPTAKITESPSRRWNMPGDDDRMIEGGFSRTVASPDISLHDDDFEDDIDDEEMFKMVEEFEQNLSTHKSTATSRRSDRVPLSEVSDNLRRASPKKAPATLASATNSSLMQHPWSKDVALVLKKKFHLRGFRHNQLEAINATLSGKDAFVLMPTGGGKSLCYQLPAVVQSGHTRGVTIVISPLLSLMQDQVEHLKALNIQAQLINGETTVAHRKTILDHLRGDSPHDFVQLLYVTPEMVNQNQTFVRAFEGLHSRCLLARIVIDEAHCVSQWGHDFRPDYKALGEFRSRFNAVPVMALTATATENVKFDVMQVLGMENCEVFTQSFNRPNLTYEVRPKGKGRAVLDSIADLIKSTYDGQAGIVYCLSRKNCESVATQLRKEYHIEAQHYHAGIPSGKRIEIQQKWQEGEFNVIVATIAFGMGIDKPDVRFVIHHTIPKSLEGYYQETGRAGRDGNQSGCYLYYGYGDTASLKHMIENGDGSPQQKEHQKQLLRNVVQFCENRSDCRRLQVLDYFNERFDPRDCRNGCDNCASTSTFETHDFSEHAKNAMKLVQRLQRSEVTVLHCADVYRGAKPNKKMLEGGHNMIPEYGLGAELARGDVERLFYRLIAEDALLQYNKQNTSGFATQYVQLGPKCRDFLHGRRPLKIQVLVSPRGKPKSNGPATKGRSKAQRSTKKALADDYPASTNVSSPIQPRARRKIVRRDQLSDESEEEVDSTSSEEEEAYAPRRVNKKPALGPPITADQDIGSLNPIHQHILEDFIEKAKKEVDRQVIAKNLRQKPVTDRVLRQIAVQFPQTDEELLEITGLNPEMFRLFGPPLLQLIKLAYDNYEAIMRAQEGRPDDPNHRTVVEISDDDGEEAGLLQSDLDEDDTEDSHYFNSIPDAVRQFNEQMSQTPTFSTKAQKSDTKKSRSGSWTRRGSRGSKRSSGSTRGRVKGTGGIARKKKSASSARSSTNTLGLGSFASKSSKSGRGGGGIGMMPT</sequence>
<comment type="subcellular location">
    <subcellularLocation>
        <location evidence="2">Nucleus</location>
    </subcellularLocation>
</comment>
<dbReference type="InterPro" id="IPR032284">
    <property type="entry name" value="RecQ_Zn-bd"/>
</dbReference>
<feature type="region of interest" description="Disordered" evidence="20">
    <location>
        <begin position="765"/>
        <end position="800"/>
    </location>
</feature>
<evidence type="ECO:0000256" key="17">
    <source>
        <dbReference type="ARBA" id="ARBA00034808"/>
    </source>
</evidence>
<keyword evidence="14" id="KW-0413">Isomerase</keyword>
<evidence type="ECO:0000256" key="11">
    <source>
        <dbReference type="ARBA" id="ARBA00022840"/>
    </source>
</evidence>
<feature type="compositionally biased region" description="Gly residues" evidence="20">
    <location>
        <begin position="1670"/>
        <end position="1681"/>
    </location>
</feature>
<feature type="compositionally biased region" description="Basic and acidic residues" evidence="20">
    <location>
        <begin position="229"/>
        <end position="242"/>
    </location>
</feature>
<dbReference type="GO" id="GO:0005694">
    <property type="term" value="C:chromosome"/>
    <property type="evidence" value="ECO:0007669"/>
    <property type="project" value="TreeGrafter"/>
</dbReference>
<feature type="compositionally biased region" description="Basic residues" evidence="20">
    <location>
        <begin position="1366"/>
        <end position="1375"/>
    </location>
</feature>
<evidence type="ECO:0000313" key="24">
    <source>
        <dbReference type="EMBL" id="EHY60129.1"/>
    </source>
</evidence>
<keyword evidence="6" id="KW-0547">Nucleotide-binding</keyword>
<evidence type="ECO:0000256" key="6">
    <source>
        <dbReference type="ARBA" id="ARBA00022741"/>
    </source>
</evidence>
<feature type="compositionally biased region" description="Basic and acidic residues" evidence="20">
    <location>
        <begin position="1537"/>
        <end position="1549"/>
    </location>
</feature>
<feature type="region of interest" description="Disordered" evidence="20">
    <location>
        <begin position="44"/>
        <end position="67"/>
    </location>
</feature>
<dbReference type="OMA" id="IMEAMCE"/>
<dbReference type="GO" id="GO:0006260">
    <property type="term" value="P:DNA replication"/>
    <property type="evidence" value="ECO:0007669"/>
    <property type="project" value="UniProtKB-KW"/>
</dbReference>
<keyword evidence="5" id="KW-0479">Metal-binding</keyword>
<dbReference type="InterPro" id="IPR002464">
    <property type="entry name" value="DNA/RNA_helicase_DEAH_CS"/>
</dbReference>
<feature type="region of interest" description="Disordered" evidence="20">
    <location>
        <begin position="215"/>
        <end position="368"/>
    </location>
</feature>
<dbReference type="InterPro" id="IPR002121">
    <property type="entry name" value="HRDC_dom"/>
</dbReference>
<dbReference type="VEuPathDB" id="FungiDB:HMPREF1120_08101"/>
<dbReference type="Pfam" id="PF09382">
    <property type="entry name" value="RQC"/>
    <property type="match status" value="1"/>
</dbReference>
<feature type="compositionally biased region" description="Polar residues" evidence="20">
    <location>
        <begin position="296"/>
        <end position="306"/>
    </location>
</feature>
<dbReference type="PANTHER" id="PTHR13710">
    <property type="entry name" value="DNA HELICASE RECQ FAMILY MEMBER"/>
    <property type="match status" value="1"/>
</dbReference>
<feature type="domain" description="HRDC" evidence="21">
    <location>
        <begin position="1450"/>
        <end position="1533"/>
    </location>
</feature>
<evidence type="ECO:0000256" key="15">
    <source>
        <dbReference type="ARBA" id="ARBA00023242"/>
    </source>
</evidence>
<dbReference type="PROSITE" id="PS50967">
    <property type="entry name" value="HRDC"/>
    <property type="match status" value="1"/>
</dbReference>
<dbReference type="InterPro" id="IPR001650">
    <property type="entry name" value="Helicase_C-like"/>
</dbReference>
<dbReference type="InterPro" id="IPR004589">
    <property type="entry name" value="DNA_helicase_ATP-dep_RecQ"/>
</dbReference>
<evidence type="ECO:0000256" key="1">
    <source>
        <dbReference type="ARBA" id="ARBA00001947"/>
    </source>
</evidence>
<name>H6CAG5_EXODN</name>
<dbReference type="EMBL" id="JH226136">
    <property type="protein sequence ID" value="EHY60129.1"/>
    <property type="molecule type" value="Genomic_DNA"/>
</dbReference>
<feature type="region of interest" description="Disordered" evidence="20">
    <location>
        <begin position="394"/>
        <end position="465"/>
    </location>
</feature>
<evidence type="ECO:0000256" key="3">
    <source>
        <dbReference type="ARBA" id="ARBA00005446"/>
    </source>
</evidence>
<dbReference type="SMART" id="SM00487">
    <property type="entry name" value="DEXDc"/>
    <property type="match status" value="1"/>
</dbReference>
<feature type="domain" description="Helicase C-terminal" evidence="23">
    <location>
        <begin position="1047"/>
        <end position="1193"/>
    </location>
</feature>
<dbReference type="Gene3D" id="3.40.50.300">
    <property type="entry name" value="P-loop containing nucleotide triphosphate hydrolases"/>
    <property type="match status" value="2"/>
</dbReference>
<keyword evidence="10" id="KW-0862">Zinc</keyword>
<evidence type="ECO:0000256" key="9">
    <source>
        <dbReference type="ARBA" id="ARBA00022806"/>
    </source>
</evidence>
<dbReference type="GO" id="GO:0043138">
    <property type="term" value="F:3'-5' DNA helicase activity"/>
    <property type="evidence" value="ECO:0007669"/>
    <property type="project" value="UniProtKB-EC"/>
</dbReference>
<evidence type="ECO:0000259" key="21">
    <source>
        <dbReference type="PROSITE" id="PS50967"/>
    </source>
</evidence>
<dbReference type="InterPro" id="IPR014001">
    <property type="entry name" value="Helicase_ATP-bd"/>
</dbReference>